<comment type="caution">
    <text evidence="2">The sequence shown here is derived from an EMBL/GenBank/DDBJ whole genome shotgun (WGS) entry which is preliminary data.</text>
</comment>
<feature type="non-terminal residue" evidence="2">
    <location>
        <position position="93"/>
    </location>
</feature>
<accession>A0A2N1MYY4</accession>
<evidence type="ECO:0000313" key="3">
    <source>
        <dbReference type="Proteomes" id="UP000233469"/>
    </source>
</evidence>
<keyword evidence="1" id="KW-1133">Transmembrane helix</keyword>
<sequence>MILVQLYRVLVDSSALYLEFLYFLFGASKLAPWGFLQIHVFNCLCTKYQRKFVRKLKNNYEPIPFVSGRTKNFTLEERVQSIENMLQEYYLDT</sequence>
<protein>
    <submittedName>
        <fullName evidence="2">Uncharacterized protein</fullName>
    </submittedName>
</protein>
<organism evidence="2 3">
    <name type="scientific">Rhizophagus irregularis</name>
    <dbReference type="NCBI Taxonomy" id="588596"/>
    <lineage>
        <taxon>Eukaryota</taxon>
        <taxon>Fungi</taxon>
        <taxon>Fungi incertae sedis</taxon>
        <taxon>Mucoromycota</taxon>
        <taxon>Glomeromycotina</taxon>
        <taxon>Glomeromycetes</taxon>
        <taxon>Glomerales</taxon>
        <taxon>Glomeraceae</taxon>
        <taxon>Rhizophagus</taxon>
    </lineage>
</organism>
<keyword evidence="1" id="KW-0472">Membrane</keyword>
<gene>
    <name evidence="2" type="ORF">RhiirC2_752797</name>
</gene>
<feature type="transmembrane region" description="Helical" evidence="1">
    <location>
        <begin position="20"/>
        <end position="45"/>
    </location>
</feature>
<reference evidence="2 3" key="2">
    <citation type="submission" date="2017-10" db="EMBL/GenBank/DDBJ databases">
        <title>Extensive intraspecific genome diversity in a model arbuscular mycorrhizal fungus.</title>
        <authorList>
            <person name="Chen E.C.H."/>
            <person name="Morin E."/>
            <person name="Baudet D."/>
            <person name="Noel J."/>
            <person name="Ndikumana S."/>
            <person name="Charron P."/>
            <person name="St-Onge C."/>
            <person name="Giorgi J."/>
            <person name="Grigoriev I.V."/>
            <person name="Roux C."/>
            <person name="Martin F.M."/>
            <person name="Corradi N."/>
        </authorList>
    </citation>
    <scope>NUCLEOTIDE SEQUENCE [LARGE SCALE GENOMIC DNA]</scope>
    <source>
        <strain evidence="2 3">C2</strain>
    </source>
</reference>
<name>A0A2N1MYY4_9GLOM</name>
<proteinExistence type="predicted"/>
<reference evidence="2 3" key="1">
    <citation type="submission" date="2016-04" db="EMBL/GenBank/DDBJ databases">
        <title>Genome analyses suggest a sexual origin of heterokaryosis in a supposedly ancient asexual fungus.</title>
        <authorList>
            <person name="Ropars J."/>
            <person name="Sedzielewska K."/>
            <person name="Noel J."/>
            <person name="Charron P."/>
            <person name="Farinelli L."/>
            <person name="Marton T."/>
            <person name="Kruger M."/>
            <person name="Pelin A."/>
            <person name="Brachmann A."/>
            <person name="Corradi N."/>
        </authorList>
    </citation>
    <scope>NUCLEOTIDE SEQUENCE [LARGE SCALE GENOMIC DNA]</scope>
    <source>
        <strain evidence="2 3">C2</strain>
    </source>
</reference>
<dbReference type="AlphaFoldDB" id="A0A2N1MYY4"/>
<dbReference type="EMBL" id="LLXL01001039">
    <property type="protein sequence ID" value="PKK66851.1"/>
    <property type="molecule type" value="Genomic_DNA"/>
</dbReference>
<evidence type="ECO:0000256" key="1">
    <source>
        <dbReference type="SAM" id="Phobius"/>
    </source>
</evidence>
<dbReference type="Proteomes" id="UP000233469">
    <property type="component" value="Unassembled WGS sequence"/>
</dbReference>
<keyword evidence="1" id="KW-0812">Transmembrane</keyword>
<evidence type="ECO:0000313" key="2">
    <source>
        <dbReference type="EMBL" id="PKK66851.1"/>
    </source>
</evidence>